<evidence type="ECO:0000313" key="1">
    <source>
        <dbReference type="EMBL" id="GEM45621.1"/>
    </source>
</evidence>
<name>A0A511MZ70_DEIC1</name>
<protein>
    <submittedName>
        <fullName evidence="1">Uncharacterized protein</fullName>
    </submittedName>
</protein>
<evidence type="ECO:0000313" key="2">
    <source>
        <dbReference type="Proteomes" id="UP000321306"/>
    </source>
</evidence>
<gene>
    <name evidence="1" type="ORF">DC3_12560</name>
</gene>
<organism evidence="1 2">
    <name type="scientific">Deinococcus cellulosilyticus (strain DSM 18568 / NBRC 106333 / KACC 11606 / 5516J-15)</name>
    <dbReference type="NCBI Taxonomy" id="1223518"/>
    <lineage>
        <taxon>Bacteria</taxon>
        <taxon>Thermotogati</taxon>
        <taxon>Deinococcota</taxon>
        <taxon>Deinococci</taxon>
        <taxon>Deinococcales</taxon>
        <taxon>Deinococcaceae</taxon>
        <taxon>Deinococcus</taxon>
    </lineage>
</organism>
<accession>A0A511MZ70</accession>
<keyword evidence="2" id="KW-1185">Reference proteome</keyword>
<dbReference type="Proteomes" id="UP000321306">
    <property type="component" value="Unassembled WGS sequence"/>
</dbReference>
<sequence length="72" mass="7645">MVGIPAGPTGVPSGVKKRTLILLATLQNAVETQGGRAWLQTLRQKGTGTGELDVLLALWDARLLHKRSGETP</sequence>
<comment type="caution">
    <text evidence="1">The sequence shown here is derived from an EMBL/GenBank/DDBJ whole genome shotgun (WGS) entry which is preliminary data.</text>
</comment>
<proteinExistence type="predicted"/>
<dbReference type="EMBL" id="BJXB01000004">
    <property type="protein sequence ID" value="GEM45621.1"/>
    <property type="molecule type" value="Genomic_DNA"/>
</dbReference>
<reference evidence="1 2" key="1">
    <citation type="submission" date="2019-07" db="EMBL/GenBank/DDBJ databases">
        <title>Whole genome shotgun sequence of Deinococcus cellulosilyticus NBRC 106333.</title>
        <authorList>
            <person name="Hosoyama A."/>
            <person name="Uohara A."/>
            <person name="Ohji S."/>
            <person name="Ichikawa N."/>
        </authorList>
    </citation>
    <scope>NUCLEOTIDE SEQUENCE [LARGE SCALE GENOMIC DNA]</scope>
    <source>
        <strain evidence="1 2">NBRC 106333</strain>
    </source>
</reference>
<dbReference type="AlphaFoldDB" id="A0A511MZ70"/>